<name>A0A0K8P9K5_PISS1</name>
<dbReference type="GO" id="GO:0005524">
    <property type="term" value="F:ATP binding"/>
    <property type="evidence" value="ECO:0007669"/>
    <property type="project" value="UniProtKB-KW"/>
</dbReference>
<keyword evidence="7" id="KW-1185">Reference proteome</keyword>
<evidence type="ECO:0000313" key="7">
    <source>
        <dbReference type="Proteomes" id="UP000037660"/>
    </source>
</evidence>
<dbReference type="PROSITE" id="PS00211">
    <property type="entry name" value="ABC_TRANSPORTER_1"/>
    <property type="match status" value="1"/>
</dbReference>
<dbReference type="STRING" id="1547922.ISF6_5519"/>
<reference evidence="7" key="1">
    <citation type="submission" date="2015-07" db="EMBL/GenBank/DDBJ databases">
        <title>Discovery of a poly(ethylene terephthalate assimilation.</title>
        <authorList>
            <person name="Yoshida S."/>
            <person name="Hiraga K."/>
            <person name="Takehana T."/>
            <person name="Taniguchi I."/>
            <person name="Yamaji H."/>
            <person name="Maeda Y."/>
            <person name="Toyohara K."/>
            <person name="Miyamoto K."/>
            <person name="Kimura Y."/>
            <person name="Oda K."/>
        </authorList>
    </citation>
    <scope>NUCLEOTIDE SEQUENCE [LARGE SCALE GENOMIC DNA]</scope>
    <source>
        <strain evidence="7">NBRC 110686 / TISTR 2288 / 201-F6</strain>
    </source>
</reference>
<dbReference type="InterPro" id="IPR050093">
    <property type="entry name" value="ABC_SmlMolc_Importer"/>
</dbReference>
<dbReference type="GO" id="GO:0022857">
    <property type="term" value="F:transmembrane transporter activity"/>
    <property type="evidence" value="ECO:0007669"/>
    <property type="project" value="InterPro"/>
</dbReference>
<dbReference type="Gene3D" id="3.40.50.300">
    <property type="entry name" value="P-loop containing nucleotide triphosphate hydrolases"/>
    <property type="match status" value="1"/>
</dbReference>
<dbReference type="PANTHER" id="PTHR42781:SF4">
    <property type="entry name" value="SPERMIDINE_PUTRESCINE IMPORT ATP-BINDING PROTEIN POTA"/>
    <property type="match status" value="1"/>
</dbReference>
<dbReference type="InterPro" id="IPR013611">
    <property type="entry name" value="Transp-assoc_OB_typ2"/>
</dbReference>
<dbReference type="Gene3D" id="2.40.50.100">
    <property type="match status" value="1"/>
</dbReference>
<evidence type="ECO:0000256" key="3">
    <source>
        <dbReference type="ARBA" id="ARBA00022741"/>
    </source>
</evidence>
<proteinExistence type="predicted"/>
<protein>
    <submittedName>
        <fullName evidence="6">Putrescine transport ATP-binding protein PotA</fullName>
    </submittedName>
</protein>
<dbReference type="InterPro" id="IPR027417">
    <property type="entry name" value="P-loop_NTPase"/>
</dbReference>
<dbReference type="PROSITE" id="PS50893">
    <property type="entry name" value="ABC_TRANSPORTER_2"/>
    <property type="match status" value="1"/>
</dbReference>
<gene>
    <name evidence="6" type="ORF">ISF6_5519</name>
</gene>
<accession>A0A0K8P9K5</accession>
<dbReference type="Proteomes" id="UP000037660">
    <property type="component" value="Unassembled WGS sequence"/>
</dbReference>
<dbReference type="PANTHER" id="PTHR42781">
    <property type="entry name" value="SPERMIDINE/PUTRESCINE IMPORT ATP-BINDING PROTEIN POTA"/>
    <property type="match status" value="1"/>
</dbReference>
<evidence type="ECO:0000256" key="1">
    <source>
        <dbReference type="ARBA" id="ARBA00022448"/>
    </source>
</evidence>
<organism evidence="6 7">
    <name type="scientific">Piscinibacter sakaiensis</name>
    <name type="common">Ideonella sakaiensis</name>
    <dbReference type="NCBI Taxonomy" id="1547922"/>
    <lineage>
        <taxon>Bacteria</taxon>
        <taxon>Pseudomonadati</taxon>
        <taxon>Pseudomonadota</taxon>
        <taxon>Betaproteobacteria</taxon>
        <taxon>Burkholderiales</taxon>
        <taxon>Sphaerotilaceae</taxon>
        <taxon>Piscinibacter</taxon>
    </lineage>
</organism>
<evidence type="ECO:0000256" key="2">
    <source>
        <dbReference type="ARBA" id="ARBA00022475"/>
    </source>
</evidence>
<keyword evidence="3" id="KW-0547">Nucleotide-binding</keyword>
<dbReference type="InterPro" id="IPR003593">
    <property type="entry name" value="AAA+_ATPase"/>
</dbReference>
<dbReference type="AlphaFoldDB" id="A0A0K8P9K5"/>
<dbReference type="SMART" id="SM00382">
    <property type="entry name" value="AAA"/>
    <property type="match status" value="1"/>
</dbReference>
<comment type="caution">
    <text evidence="6">The sequence shown here is derived from an EMBL/GenBank/DDBJ whole genome shotgun (WGS) entry which is preliminary data.</text>
</comment>
<evidence type="ECO:0000313" key="6">
    <source>
        <dbReference type="EMBL" id="GAP38860.1"/>
    </source>
</evidence>
<evidence type="ECO:0000259" key="5">
    <source>
        <dbReference type="PROSITE" id="PS50893"/>
    </source>
</evidence>
<dbReference type="InterPro" id="IPR017871">
    <property type="entry name" value="ABC_transporter-like_CS"/>
</dbReference>
<dbReference type="FunFam" id="3.40.50.300:FF:000133">
    <property type="entry name" value="Spermidine/putrescine import ATP-binding protein PotA"/>
    <property type="match status" value="1"/>
</dbReference>
<sequence>MAYGGVRVLRDVDLRVEAGEFVTFLGPSGSGKTTTLNLIAGFLQPVQGEILLDGRDLTRIPAYQRGIGVVFQSYALFPHMTVAENIAYPLQQRRPRPGREAIARRVDAVLDLVQMRAYADRRPDQLSGGQQQRVALARAVVFEPQLLLLDEPLGALDKRLRESLQGELRRIHRELGVTVVFVTHDQDEALSLSDRIVLFHDGAIEQVGTPEEIYDRPRTAFAAGFLGDSNLFEGRLERGVFSGAAGRFAALPGAPDGPATLMVRPEHVRLLPAGAPLPEGLDNAVPVVLDDAVFAGATVRVEAIGPDGRRLLAQGAGLDRRIAPGSAAQFAWPASATRLLAGGAA</sequence>
<keyword evidence="2" id="KW-0472">Membrane</keyword>
<feature type="domain" description="ABC transporter" evidence="5">
    <location>
        <begin position="1"/>
        <end position="226"/>
    </location>
</feature>
<dbReference type="GO" id="GO:0016887">
    <property type="term" value="F:ATP hydrolysis activity"/>
    <property type="evidence" value="ECO:0007669"/>
    <property type="project" value="InterPro"/>
</dbReference>
<dbReference type="InterPro" id="IPR003439">
    <property type="entry name" value="ABC_transporter-like_ATP-bd"/>
</dbReference>
<keyword evidence="4 6" id="KW-0067">ATP-binding</keyword>
<reference evidence="6 7" key="2">
    <citation type="journal article" date="2016" name="Science">
        <title>A bacterium that degrades and assimilates poly(ethylene terephthalate).</title>
        <authorList>
            <person name="Yoshida S."/>
            <person name="Hiraga K."/>
            <person name="Takehana T."/>
            <person name="Taniguchi I."/>
            <person name="Yamaji H."/>
            <person name="Maeda Y."/>
            <person name="Toyohara K."/>
            <person name="Miyamoto K."/>
            <person name="Kimura Y."/>
            <person name="Oda K."/>
        </authorList>
    </citation>
    <scope>NUCLEOTIDE SEQUENCE [LARGE SCALE GENOMIC DNA]</scope>
    <source>
        <strain evidence="7">NBRC 110686 / TISTR 2288 / 201-F6</strain>
    </source>
</reference>
<keyword evidence="1" id="KW-0813">Transport</keyword>
<dbReference type="GO" id="GO:0015847">
    <property type="term" value="P:putrescine transport"/>
    <property type="evidence" value="ECO:0007669"/>
    <property type="project" value="UniProtKB-ARBA"/>
</dbReference>
<dbReference type="SUPFAM" id="SSF50331">
    <property type="entry name" value="MOP-like"/>
    <property type="match status" value="1"/>
</dbReference>
<dbReference type="SUPFAM" id="SSF52540">
    <property type="entry name" value="P-loop containing nucleoside triphosphate hydrolases"/>
    <property type="match status" value="1"/>
</dbReference>
<dbReference type="EMBL" id="BBYR01000096">
    <property type="protein sequence ID" value="GAP38860.1"/>
    <property type="molecule type" value="Genomic_DNA"/>
</dbReference>
<dbReference type="GO" id="GO:0043190">
    <property type="term" value="C:ATP-binding cassette (ABC) transporter complex"/>
    <property type="evidence" value="ECO:0007669"/>
    <property type="project" value="InterPro"/>
</dbReference>
<dbReference type="Pfam" id="PF00005">
    <property type="entry name" value="ABC_tran"/>
    <property type="match status" value="1"/>
</dbReference>
<keyword evidence="2" id="KW-1003">Cell membrane</keyword>
<dbReference type="InterPro" id="IPR008995">
    <property type="entry name" value="Mo/tungstate-bd_C_term_dom"/>
</dbReference>
<evidence type="ECO:0000256" key="4">
    <source>
        <dbReference type="ARBA" id="ARBA00022840"/>
    </source>
</evidence>
<dbReference type="Pfam" id="PF08402">
    <property type="entry name" value="TOBE_2"/>
    <property type="match status" value="1"/>
</dbReference>